<reference evidence="9 10" key="1">
    <citation type="submission" date="2017-08" db="EMBL/GenBank/DDBJ databases">
        <title>Infants hospitalized years apart are colonized by the same room-sourced microbial strains.</title>
        <authorList>
            <person name="Brooks B."/>
            <person name="Olm M.R."/>
            <person name="Firek B.A."/>
            <person name="Baker R."/>
            <person name="Thomas B.C."/>
            <person name="Morowitz M.J."/>
            <person name="Banfield J.F."/>
        </authorList>
    </citation>
    <scope>NUCLEOTIDE SEQUENCE [LARGE SCALE GENOMIC DNA]</scope>
    <source>
        <strain evidence="9">S2_018_000_R2_101</strain>
    </source>
</reference>
<accession>A0A2W5A8G8</accession>
<dbReference type="AlphaFoldDB" id="A0A2W5A8G8"/>
<dbReference type="PRINTS" id="PR00608">
    <property type="entry name" value="CYTCHROMECII"/>
</dbReference>
<keyword evidence="4" id="KW-0249">Electron transport</keyword>
<evidence type="ECO:0000256" key="8">
    <source>
        <dbReference type="SAM" id="SignalP"/>
    </source>
</evidence>
<comment type="caution">
    <text evidence="9">The sequence shown here is derived from an EMBL/GenBank/DDBJ whole genome shotgun (WGS) entry which is preliminary data.</text>
</comment>
<evidence type="ECO:0000256" key="3">
    <source>
        <dbReference type="ARBA" id="ARBA00022723"/>
    </source>
</evidence>
<evidence type="ECO:0000256" key="4">
    <source>
        <dbReference type="ARBA" id="ARBA00022982"/>
    </source>
</evidence>
<evidence type="ECO:0000256" key="7">
    <source>
        <dbReference type="PIRSR" id="PIRSR000027-2"/>
    </source>
</evidence>
<keyword evidence="1" id="KW-0813">Transport</keyword>
<feature type="signal peptide" evidence="8">
    <location>
        <begin position="1"/>
        <end position="25"/>
    </location>
</feature>
<evidence type="ECO:0000313" key="9">
    <source>
        <dbReference type="EMBL" id="PZO89517.1"/>
    </source>
</evidence>
<dbReference type="SUPFAM" id="SSF47175">
    <property type="entry name" value="Cytochromes"/>
    <property type="match status" value="1"/>
</dbReference>
<evidence type="ECO:0000313" key="10">
    <source>
        <dbReference type="Proteomes" id="UP000249066"/>
    </source>
</evidence>
<dbReference type="GO" id="GO:0022900">
    <property type="term" value="P:electron transport chain"/>
    <property type="evidence" value="ECO:0007669"/>
    <property type="project" value="InterPro"/>
</dbReference>
<keyword evidence="2 7" id="KW-0349">Heme</keyword>
<dbReference type="InterPro" id="IPR015984">
    <property type="entry name" value="Cyt_c_prime_subgr"/>
</dbReference>
<dbReference type="InterPro" id="IPR012127">
    <property type="entry name" value="Cyt_c_prime"/>
</dbReference>
<keyword evidence="8" id="KW-0732">Signal</keyword>
<evidence type="ECO:0000256" key="2">
    <source>
        <dbReference type="ARBA" id="ARBA00022617"/>
    </source>
</evidence>
<feature type="chain" id="PRO_5016078337" evidence="8">
    <location>
        <begin position="26"/>
        <end position="154"/>
    </location>
</feature>
<feature type="binding site" description="covalent" evidence="7">
    <location>
        <position position="145"/>
    </location>
    <ligand>
        <name>heme c</name>
        <dbReference type="ChEBI" id="CHEBI:61717"/>
    </ligand>
</feature>
<gene>
    <name evidence="9" type="ORF">DI623_09995</name>
</gene>
<dbReference type="EMBL" id="QFNN01000056">
    <property type="protein sequence ID" value="PZO89517.1"/>
    <property type="molecule type" value="Genomic_DNA"/>
</dbReference>
<dbReference type="InterPro" id="IPR002321">
    <property type="entry name" value="Cyt_c_II"/>
</dbReference>
<dbReference type="GO" id="GO:0020037">
    <property type="term" value="F:heme binding"/>
    <property type="evidence" value="ECO:0007669"/>
    <property type="project" value="InterPro"/>
</dbReference>
<dbReference type="Proteomes" id="UP000249066">
    <property type="component" value="Unassembled WGS sequence"/>
</dbReference>
<feature type="binding site" description="covalent" evidence="7">
    <location>
        <position position="142"/>
    </location>
    <ligand>
        <name>heme c</name>
        <dbReference type="ChEBI" id="CHEBI:61717"/>
    </ligand>
</feature>
<keyword evidence="3 6" id="KW-0479">Metal-binding</keyword>
<dbReference type="InterPro" id="IPR010980">
    <property type="entry name" value="Cyt_c/b562"/>
</dbReference>
<comment type="PTM">
    <text evidence="7">Binds 1 heme group per subunit.</text>
</comment>
<sequence>MRDRLSTISRAVIVAAIALTVPAIAAAPADMVAQRVAAFKSLGGSFKAINDALKGGATDAKALAAPAANMNAQARKLATLFPAGTGPDKVKTSALPAVWSENPEFKAHQAKLVAATAKLQQAAASGSIDAVKAQIPQIGGACKGCHDKFRGKAS</sequence>
<evidence type="ECO:0000256" key="1">
    <source>
        <dbReference type="ARBA" id="ARBA00022448"/>
    </source>
</evidence>
<dbReference type="Gene3D" id="1.20.120.10">
    <property type="entry name" value="Cytochrome c/b562"/>
    <property type="match status" value="1"/>
</dbReference>
<protein>
    <submittedName>
        <fullName evidence="9">Cytochrome C</fullName>
    </submittedName>
</protein>
<dbReference type="PIRSF" id="PIRSF000027">
    <property type="entry name" value="Cytc_c_prime"/>
    <property type="match status" value="1"/>
</dbReference>
<keyword evidence="5 6" id="KW-0408">Iron</keyword>
<dbReference type="GO" id="GO:0042597">
    <property type="term" value="C:periplasmic space"/>
    <property type="evidence" value="ECO:0007669"/>
    <property type="project" value="InterPro"/>
</dbReference>
<proteinExistence type="predicted"/>
<evidence type="ECO:0000256" key="6">
    <source>
        <dbReference type="PIRSR" id="PIRSR000027-1"/>
    </source>
</evidence>
<dbReference type="PROSITE" id="PS51009">
    <property type="entry name" value="CYTCII"/>
    <property type="match status" value="1"/>
</dbReference>
<dbReference type="GO" id="GO:0005506">
    <property type="term" value="F:iron ion binding"/>
    <property type="evidence" value="ECO:0007669"/>
    <property type="project" value="InterPro"/>
</dbReference>
<dbReference type="Pfam" id="PF01322">
    <property type="entry name" value="Cytochrom_C_2"/>
    <property type="match status" value="1"/>
</dbReference>
<feature type="binding site" description="axial binding residue" evidence="6">
    <location>
        <position position="146"/>
    </location>
    <ligand>
        <name>heme c</name>
        <dbReference type="ChEBI" id="CHEBI:61717"/>
    </ligand>
    <ligandPart>
        <name>Fe</name>
        <dbReference type="ChEBI" id="CHEBI:18248"/>
    </ligandPart>
</feature>
<name>A0A2W5A8G8_9SPHN</name>
<organism evidence="9 10">
    <name type="scientific">Sphingomonas sanxanigenens</name>
    <dbReference type="NCBI Taxonomy" id="397260"/>
    <lineage>
        <taxon>Bacteria</taxon>
        <taxon>Pseudomonadati</taxon>
        <taxon>Pseudomonadota</taxon>
        <taxon>Alphaproteobacteria</taxon>
        <taxon>Sphingomonadales</taxon>
        <taxon>Sphingomonadaceae</taxon>
        <taxon>Sphingomonas</taxon>
    </lineage>
</organism>
<dbReference type="GO" id="GO:0009055">
    <property type="term" value="F:electron transfer activity"/>
    <property type="evidence" value="ECO:0007669"/>
    <property type="project" value="InterPro"/>
</dbReference>
<evidence type="ECO:0000256" key="5">
    <source>
        <dbReference type="ARBA" id="ARBA00023004"/>
    </source>
</evidence>